<dbReference type="InterPro" id="IPR036291">
    <property type="entry name" value="NAD(P)-bd_dom_sf"/>
</dbReference>
<organism evidence="2 3">
    <name type="scientific">Trametes coccinea (strain BRFM310)</name>
    <name type="common">Pycnoporus coccineus</name>
    <dbReference type="NCBI Taxonomy" id="1353009"/>
    <lineage>
        <taxon>Eukaryota</taxon>
        <taxon>Fungi</taxon>
        <taxon>Dikarya</taxon>
        <taxon>Basidiomycota</taxon>
        <taxon>Agaricomycotina</taxon>
        <taxon>Agaricomycetes</taxon>
        <taxon>Polyporales</taxon>
        <taxon>Polyporaceae</taxon>
        <taxon>Trametes</taxon>
    </lineage>
</organism>
<dbReference type="STRING" id="1353009.A0A1Y2ICV6"/>
<dbReference type="Proteomes" id="UP000193067">
    <property type="component" value="Unassembled WGS sequence"/>
</dbReference>
<dbReference type="Pfam" id="PF00107">
    <property type="entry name" value="ADH_zinc_N"/>
    <property type="match status" value="1"/>
</dbReference>
<protein>
    <submittedName>
        <fullName evidence="2">GroES-like protein</fullName>
    </submittedName>
</protein>
<gene>
    <name evidence="2" type="ORF">PYCCODRAFT_1113463</name>
</gene>
<dbReference type="AlphaFoldDB" id="A0A1Y2ICV6"/>
<dbReference type="SMART" id="SM00829">
    <property type="entry name" value="PKS_ER"/>
    <property type="match status" value="1"/>
</dbReference>
<keyword evidence="3" id="KW-1185">Reference proteome</keyword>
<dbReference type="OrthoDB" id="3233595at2759"/>
<dbReference type="SUPFAM" id="SSF50129">
    <property type="entry name" value="GroES-like"/>
    <property type="match status" value="1"/>
</dbReference>
<dbReference type="Gene3D" id="3.40.50.720">
    <property type="entry name" value="NAD(P)-binding Rossmann-like Domain"/>
    <property type="match status" value="1"/>
</dbReference>
<dbReference type="CDD" id="cd08249">
    <property type="entry name" value="enoyl_reductase_like"/>
    <property type="match status" value="1"/>
</dbReference>
<dbReference type="Gene3D" id="3.90.180.10">
    <property type="entry name" value="Medium-chain alcohol dehydrogenases, catalytic domain"/>
    <property type="match status" value="1"/>
</dbReference>
<dbReference type="PANTHER" id="PTHR45348:SF2">
    <property type="entry name" value="ZINC-TYPE ALCOHOL DEHYDROGENASE-LIKE PROTEIN C2E1P3.01"/>
    <property type="match status" value="1"/>
</dbReference>
<sequence length="352" mass="36918">MSTPTQQKALFLQTKHGEFTVATRPVPKPGPGELLVKNEATGLNPVDWKIQAFGLFIEKYPAILGMDAAGVVEAVGDGVTRFKAGDQVIYEGVPTEDNDHATFQQYSLVSADLAAKLPDALTFEQGATIPLGLTTAVVGLYSQNGGPMLTPPWAEGGKGQYSDTPIVVIGGASAVGAFTIQFAKLSGFSPIIATASLKNAALLKGFGATHVLDRNLPAASLREEIVKIAGGPVATVYDAISLPETQNPAFDLLAPGGKLLTVLPPAVEEDKAKDAQGRTIVHVHGPIQLPQNVEFGKLLFKKLTGLLETGDIKPLRLEVIPGGLEAIATGLEKIKNGQVSGTKLVVRPHENA</sequence>
<evidence type="ECO:0000313" key="3">
    <source>
        <dbReference type="Proteomes" id="UP000193067"/>
    </source>
</evidence>
<dbReference type="InterPro" id="IPR020843">
    <property type="entry name" value="ER"/>
</dbReference>
<reference evidence="2 3" key="1">
    <citation type="journal article" date="2015" name="Biotechnol. Biofuels">
        <title>Enhanced degradation of softwood versus hardwood by the white-rot fungus Pycnoporus coccineus.</title>
        <authorList>
            <person name="Couturier M."/>
            <person name="Navarro D."/>
            <person name="Chevret D."/>
            <person name="Henrissat B."/>
            <person name="Piumi F."/>
            <person name="Ruiz-Duenas F.J."/>
            <person name="Martinez A.T."/>
            <person name="Grigoriev I.V."/>
            <person name="Riley R."/>
            <person name="Lipzen A."/>
            <person name="Berrin J.G."/>
            <person name="Master E.R."/>
            <person name="Rosso M.N."/>
        </authorList>
    </citation>
    <scope>NUCLEOTIDE SEQUENCE [LARGE SCALE GENOMIC DNA]</scope>
    <source>
        <strain evidence="2 3">BRFM310</strain>
    </source>
</reference>
<accession>A0A1Y2ICV6</accession>
<evidence type="ECO:0000313" key="2">
    <source>
        <dbReference type="EMBL" id="OSC97731.1"/>
    </source>
</evidence>
<feature type="domain" description="Enoyl reductase (ER)" evidence="1">
    <location>
        <begin position="17"/>
        <end position="346"/>
    </location>
</feature>
<proteinExistence type="predicted"/>
<dbReference type="InterPro" id="IPR013149">
    <property type="entry name" value="ADH-like_C"/>
</dbReference>
<evidence type="ECO:0000259" key="1">
    <source>
        <dbReference type="SMART" id="SM00829"/>
    </source>
</evidence>
<dbReference type="PANTHER" id="PTHR45348">
    <property type="entry name" value="HYPOTHETICAL OXIDOREDUCTASE (EUROFUNG)"/>
    <property type="match status" value="1"/>
</dbReference>
<dbReference type="InterPro" id="IPR047122">
    <property type="entry name" value="Trans-enoyl_RdTase-like"/>
</dbReference>
<dbReference type="InterPro" id="IPR013154">
    <property type="entry name" value="ADH-like_N"/>
</dbReference>
<name>A0A1Y2ICV6_TRAC3</name>
<dbReference type="Pfam" id="PF08240">
    <property type="entry name" value="ADH_N"/>
    <property type="match status" value="1"/>
</dbReference>
<dbReference type="EMBL" id="KZ084147">
    <property type="protein sequence ID" value="OSC97731.1"/>
    <property type="molecule type" value="Genomic_DNA"/>
</dbReference>
<dbReference type="InterPro" id="IPR011032">
    <property type="entry name" value="GroES-like_sf"/>
</dbReference>
<dbReference type="SUPFAM" id="SSF51735">
    <property type="entry name" value="NAD(P)-binding Rossmann-fold domains"/>
    <property type="match status" value="1"/>
</dbReference>
<dbReference type="GO" id="GO:0016651">
    <property type="term" value="F:oxidoreductase activity, acting on NAD(P)H"/>
    <property type="evidence" value="ECO:0007669"/>
    <property type="project" value="InterPro"/>
</dbReference>